<reference evidence="14" key="1">
    <citation type="submission" date="2021-02" db="EMBL/GenBank/DDBJ databases">
        <authorList>
            <person name="Nowell W R."/>
        </authorList>
    </citation>
    <scope>NUCLEOTIDE SEQUENCE</scope>
</reference>
<dbReference type="GO" id="GO:0003777">
    <property type="term" value="F:microtubule motor activity"/>
    <property type="evidence" value="ECO:0007669"/>
    <property type="project" value="InterPro"/>
</dbReference>
<dbReference type="PROSITE" id="PS00411">
    <property type="entry name" value="KINESIN_MOTOR_1"/>
    <property type="match status" value="1"/>
</dbReference>
<feature type="region of interest" description="Disordered" evidence="10">
    <location>
        <begin position="777"/>
        <end position="804"/>
    </location>
</feature>
<comment type="caution">
    <text evidence="8">Lacks conserved residue(s) required for the propagation of feature annotation.</text>
</comment>
<evidence type="ECO:0000256" key="10">
    <source>
        <dbReference type="SAM" id="MobiDB-lite"/>
    </source>
</evidence>
<feature type="transmembrane region" description="Helical" evidence="11">
    <location>
        <begin position="6"/>
        <end position="25"/>
    </location>
</feature>
<dbReference type="PANTHER" id="PTHR47969">
    <property type="entry name" value="CHROMOSOME-ASSOCIATED KINESIN KIF4A-RELATED"/>
    <property type="match status" value="1"/>
</dbReference>
<dbReference type="GO" id="GO:0016579">
    <property type="term" value="P:protein deubiquitination"/>
    <property type="evidence" value="ECO:0007669"/>
    <property type="project" value="InterPro"/>
</dbReference>
<dbReference type="GO" id="GO:0005875">
    <property type="term" value="C:microtubule associated complex"/>
    <property type="evidence" value="ECO:0007669"/>
    <property type="project" value="TreeGrafter"/>
</dbReference>
<keyword evidence="11" id="KW-0472">Membrane</keyword>
<feature type="coiled-coil region" evidence="9">
    <location>
        <begin position="881"/>
        <end position="998"/>
    </location>
</feature>
<evidence type="ECO:0000256" key="4">
    <source>
        <dbReference type="ARBA" id="ARBA00022741"/>
    </source>
</evidence>
<dbReference type="SUPFAM" id="SSF54001">
    <property type="entry name" value="Cysteine proteinases"/>
    <property type="match status" value="1"/>
</dbReference>
<feature type="coiled-coil region" evidence="9">
    <location>
        <begin position="600"/>
        <end position="627"/>
    </location>
</feature>
<dbReference type="PROSITE" id="PS50235">
    <property type="entry name" value="USP_3"/>
    <property type="match status" value="1"/>
</dbReference>
<dbReference type="InterPro" id="IPR001752">
    <property type="entry name" value="Kinesin_motor_dom"/>
</dbReference>
<dbReference type="Pfam" id="PF00225">
    <property type="entry name" value="Kinesin"/>
    <property type="match status" value="1"/>
</dbReference>
<evidence type="ECO:0000256" key="9">
    <source>
        <dbReference type="SAM" id="Coils"/>
    </source>
</evidence>
<feature type="transmembrane region" description="Helical" evidence="11">
    <location>
        <begin position="37"/>
        <end position="53"/>
    </location>
</feature>
<dbReference type="GO" id="GO:0005874">
    <property type="term" value="C:microtubule"/>
    <property type="evidence" value="ECO:0007669"/>
    <property type="project" value="UniProtKB-KW"/>
</dbReference>
<dbReference type="PANTHER" id="PTHR47969:SF28">
    <property type="entry name" value="KINESIN-LIKE PROTEIN KIF21B"/>
    <property type="match status" value="1"/>
</dbReference>
<dbReference type="InterPro" id="IPR001394">
    <property type="entry name" value="Peptidase_C19_UCH"/>
</dbReference>
<dbReference type="InterPro" id="IPR056532">
    <property type="entry name" value="KIF21A/B_hel_2"/>
</dbReference>
<comment type="similarity">
    <text evidence="8">Belongs to the TRAFAC class myosin-kinesin ATPase superfamily. Kinesin family.</text>
</comment>
<protein>
    <recommendedName>
        <fullName evidence="16">Kinesin motor domain-containing protein</fullName>
    </recommendedName>
</protein>
<dbReference type="SMART" id="SM00129">
    <property type="entry name" value="KISc"/>
    <property type="match status" value="1"/>
</dbReference>
<organism evidence="14 15">
    <name type="scientific">Rotaria sordida</name>
    <dbReference type="NCBI Taxonomy" id="392033"/>
    <lineage>
        <taxon>Eukaryota</taxon>
        <taxon>Metazoa</taxon>
        <taxon>Spiralia</taxon>
        <taxon>Gnathifera</taxon>
        <taxon>Rotifera</taxon>
        <taxon>Eurotatoria</taxon>
        <taxon>Bdelloidea</taxon>
        <taxon>Philodinida</taxon>
        <taxon>Philodinidae</taxon>
        <taxon>Rotaria</taxon>
    </lineage>
</organism>
<feature type="domain" description="USP" evidence="13">
    <location>
        <begin position="156"/>
        <end position="588"/>
    </location>
</feature>
<feature type="transmembrane region" description="Helical" evidence="11">
    <location>
        <begin position="88"/>
        <end position="108"/>
    </location>
</feature>
<evidence type="ECO:0000256" key="6">
    <source>
        <dbReference type="ARBA" id="ARBA00023054"/>
    </source>
</evidence>
<dbReference type="Pfam" id="PF00443">
    <property type="entry name" value="UCH"/>
    <property type="match status" value="1"/>
</dbReference>
<evidence type="ECO:0008006" key="16">
    <source>
        <dbReference type="Google" id="ProtNLM"/>
    </source>
</evidence>
<evidence type="ECO:0000256" key="7">
    <source>
        <dbReference type="ARBA" id="ARBA00023212"/>
    </source>
</evidence>
<feature type="domain" description="Kinesin motor" evidence="12">
    <location>
        <begin position="425"/>
        <end position="592"/>
    </location>
</feature>
<proteinExistence type="inferred from homology"/>
<dbReference type="InterPro" id="IPR028889">
    <property type="entry name" value="USP"/>
</dbReference>
<name>A0A815CMC2_9BILA</name>
<keyword evidence="6 9" id="KW-0175">Coiled coil</keyword>
<comment type="subcellular location">
    <subcellularLocation>
        <location evidence="1">Cytoplasm</location>
        <location evidence="1">Cytoskeleton</location>
    </subcellularLocation>
</comment>
<dbReference type="GO" id="GO:0051231">
    <property type="term" value="P:spindle elongation"/>
    <property type="evidence" value="ECO:0007669"/>
    <property type="project" value="TreeGrafter"/>
</dbReference>
<keyword evidence="3" id="KW-0493">Microtubule</keyword>
<evidence type="ECO:0000256" key="1">
    <source>
        <dbReference type="ARBA" id="ARBA00004245"/>
    </source>
</evidence>
<dbReference type="InterPro" id="IPR019821">
    <property type="entry name" value="Kinesin_motor_CS"/>
</dbReference>
<dbReference type="GO" id="GO:0005524">
    <property type="term" value="F:ATP binding"/>
    <property type="evidence" value="ECO:0007669"/>
    <property type="project" value="UniProtKB-KW"/>
</dbReference>
<dbReference type="GO" id="GO:0004843">
    <property type="term" value="F:cysteine-type deubiquitinase activity"/>
    <property type="evidence" value="ECO:0007669"/>
    <property type="project" value="InterPro"/>
</dbReference>
<dbReference type="Pfam" id="PF23203">
    <property type="entry name" value="KIF21A"/>
    <property type="match status" value="1"/>
</dbReference>
<keyword evidence="11" id="KW-1133">Transmembrane helix</keyword>
<dbReference type="PROSITE" id="PS50067">
    <property type="entry name" value="KINESIN_MOTOR_2"/>
    <property type="match status" value="1"/>
</dbReference>
<dbReference type="GO" id="GO:0008017">
    <property type="term" value="F:microtubule binding"/>
    <property type="evidence" value="ECO:0007669"/>
    <property type="project" value="InterPro"/>
</dbReference>
<dbReference type="Gene3D" id="3.40.850.10">
    <property type="entry name" value="Kinesin motor domain"/>
    <property type="match status" value="1"/>
</dbReference>
<keyword evidence="4" id="KW-0547">Nucleotide-binding</keyword>
<gene>
    <name evidence="14" type="ORF">SEV965_LOCUS25499</name>
</gene>
<accession>A0A815CMC2</accession>
<dbReference type="GO" id="GO:0007052">
    <property type="term" value="P:mitotic spindle organization"/>
    <property type="evidence" value="ECO:0007669"/>
    <property type="project" value="TreeGrafter"/>
</dbReference>
<evidence type="ECO:0000256" key="8">
    <source>
        <dbReference type="PROSITE-ProRule" id="PRU00283"/>
    </source>
</evidence>
<dbReference type="EMBL" id="CAJNOU010002061">
    <property type="protein sequence ID" value="CAF1285687.1"/>
    <property type="molecule type" value="Genomic_DNA"/>
</dbReference>
<evidence type="ECO:0000256" key="2">
    <source>
        <dbReference type="ARBA" id="ARBA00022490"/>
    </source>
</evidence>
<feature type="compositionally biased region" description="Polar residues" evidence="10">
    <location>
        <begin position="781"/>
        <end position="794"/>
    </location>
</feature>
<evidence type="ECO:0000259" key="12">
    <source>
        <dbReference type="PROSITE" id="PS50067"/>
    </source>
</evidence>
<keyword evidence="7" id="KW-0206">Cytoskeleton</keyword>
<evidence type="ECO:0000256" key="3">
    <source>
        <dbReference type="ARBA" id="ARBA00022701"/>
    </source>
</evidence>
<keyword evidence="2" id="KW-0963">Cytoplasm</keyword>
<comment type="caution">
    <text evidence="14">The sequence shown here is derived from an EMBL/GenBank/DDBJ whole genome shotgun (WGS) entry which is preliminary data.</text>
</comment>
<feature type="transmembrane region" description="Helical" evidence="11">
    <location>
        <begin position="59"/>
        <end position="76"/>
    </location>
</feature>
<evidence type="ECO:0000256" key="11">
    <source>
        <dbReference type="SAM" id="Phobius"/>
    </source>
</evidence>
<dbReference type="Proteomes" id="UP000663889">
    <property type="component" value="Unassembled WGS sequence"/>
</dbReference>
<dbReference type="SUPFAM" id="SSF52540">
    <property type="entry name" value="P-loop containing nucleoside triphosphate hydrolases"/>
    <property type="match status" value="1"/>
</dbReference>
<dbReference type="InterPro" id="IPR027417">
    <property type="entry name" value="P-loop_NTPase"/>
</dbReference>
<evidence type="ECO:0000259" key="13">
    <source>
        <dbReference type="PROSITE" id="PS50235"/>
    </source>
</evidence>
<dbReference type="GO" id="GO:0007018">
    <property type="term" value="P:microtubule-based movement"/>
    <property type="evidence" value="ECO:0007669"/>
    <property type="project" value="InterPro"/>
</dbReference>
<dbReference type="InterPro" id="IPR027640">
    <property type="entry name" value="Kinesin-like_fam"/>
</dbReference>
<dbReference type="InterPro" id="IPR036961">
    <property type="entry name" value="Kinesin_motor_dom_sf"/>
</dbReference>
<keyword evidence="5" id="KW-0067">ATP-binding</keyword>
<dbReference type="PRINTS" id="PR00380">
    <property type="entry name" value="KINESINHEAVY"/>
</dbReference>
<dbReference type="InterPro" id="IPR038765">
    <property type="entry name" value="Papain-like_cys_pep_sf"/>
</dbReference>
<evidence type="ECO:0000313" key="15">
    <source>
        <dbReference type="Proteomes" id="UP000663889"/>
    </source>
</evidence>
<evidence type="ECO:0000256" key="5">
    <source>
        <dbReference type="ARBA" id="ARBA00022840"/>
    </source>
</evidence>
<sequence length="1300" mass="150637">MWFVLDIIFEFIIYLIVDNITKFVLSINKEENRFNIFVYECLIFGFLIGFISFYHHITFLLIFLLFIHIIGIFYIEKRFYIIKDGFKIFTYIFIQIYQSIRNHLYNFISNYIFNRSSSKPIITKKIPQKYLYSYHLKPTNDLRLQQSSSIQSLSRPGIFNLHGTTCSLNALLQSLASLNSFCSSLQRNINFSRFNYDPIVSTFIDLIVQLRNDHRTTEYKHWTTPIDTSLFISKLNVIYPNLLTKHITTDIGELFQCILDVMNNALSKQTLVYSTNITEQVQNKKLITFSLDFLNKIFVETEAQLYNKITLDNLDAQTSYIIQYVDLTWLLHHIQLGSIIKHTFSGQLLHAYCCNNCSHVRFHAEPFQILILPVNKTSTTLEKIISQLTKVDIIDSISCSYCSSQLRHDYERKSKMTQQGTLLTTISFVTTAQETLDCLREGALCRTTASTRMNSVSSRSHAIFTINLQFERIVSSTPDPNNIREQIRAKIHFVDLAGSESLKRTGATGQRAKEGISINSGLLVLGNVISILGDPMKKGAHVPYRDSKLTRLLQDSLGGNSRTLMIACISPVDRDFSETKSTLNYAQRARNIRNRVKVNQDKHSRQIIQLQMEIERLRALVDKNEHLSSGEFDQTSNSALNQELERIRSYIYTIQRSINETNIVSQTLKYELETVRDHQQMNDTTFDYDQVLNECLLKSDEIQSRLSRMNDVSSVLRKRSPILNRRKSRLSTRSISIDQSLSNEFNQNTIGSDELQPCIEDIRLEIDRLRHEEQLLRESGSAKSNRIDFSTIPGSPQEPHEISKKRKIESLYSLSTNPSSDTIDSRSNMPTIDEHENIINSEDDDEQAQVAIDDDVQSESDVQEEKLLIITTEINAKQKCLEMLENARKRSEIIRQRYEERIKLLSERIHNAEDEKQVAVTKLNTIGRDQHNIEELKLARRDYEEKIRRLEIENNELSTLRTQYAICLKDGEYYKKELAKYTNELKDLRKIKVQLTRELHQEFTRHKQAEQAKAKEIATLKRTQMQKDNEIRTLRAQHKQKEMILKRKQQEVHLLRRQMRSGRVRTTTKEMSAHYTAIQHGITNAIRRRKLIAGINRDMSTLIENRECVSRKRERYCKRLSNAIINSTTNIQQCEDSTCKPLRESITKLESTIAYLNSEISSCQQVLMTYDDDDDDEQLTNELIQGPDPQLIVDCVTNIDELRYLLTKFVEQTIEKGFEADEANELMSYVDLVETILVKKEDSKSINTRIKKTIANTSQDDSMDITSIPEELPASTTVILRALCSSSNLSNYQTEELCSE</sequence>
<keyword evidence="11" id="KW-0812">Transmembrane</keyword>
<dbReference type="Pfam" id="PF25764">
    <property type="entry name" value="KIF21A_4th"/>
    <property type="match status" value="1"/>
</dbReference>
<evidence type="ECO:0000313" key="14">
    <source>
        <dbReference type="EMBL" id="CAF1285687.1"/>
    </source>
</evidence>